<dbReference type="InterPro" id="IPR050807">
    <property type="entry name" value="TransReg_Diox_bact_type"/>
</dbReference>
<dbReference type="Pfam" id="PF13560">
    <property type="entry name" value="HTH_31"/>
    <property type="match status" value="1"/>
</dbReference>
<name>A0A162AQU1_PSEFL</name>
<dbReference type="PROSITE" id="PS50943">
    <property type="entry name" value="HTH_CROC1"/>
    <property type="match status" value="1"/>
</dbReference>
<dbReference type="PANTHER" id="PTHR46797">
    <property type="entry name" value="HTH-TYPE TRANSCRIPTIONAL REGULATOR"/>
    <property type="match status" value="1"/>
</dbReference>
<reference evidence="4" key="1">
    <citation type="submission" date="2016-03" db="EMBL/GenBank/DDBJ databases">
        <authorList>
            <person name="Ray J."/>
            <person name="Price M."/>
            <person name="Deutschbauer A."/>
        </authorList>
    </citation>
    <scope>NUCLEOTIDE SEQUENCE [LARGE SCALE GENOMIC DNA]</scope>
    <source>
        <strain evidence="4">FW300-N1B4</strain>
    </source>
</reference>
<dbReference type="SMART" id="SM00530">
    <property type="entry name" value="HTH_XRE"/>
    <property type="match status" value="1"/>
</dbReference>
<dbReference type="GO" id="GO:0005829">
    <property type="term" value="C:cytosol"/>
    <property type="evidence" value="ECO:0007669"/>
    <property type="project" value="TreeGrafter"/>
</dbReference>
<reference evidence="3 4" key="2">
    <citation type="journal article" date="2018" name="Nature">
        <title>Mutant phenotypes for thousands of bacterial genes of unknown function.</title>
        <authorList>
            <person name="Price M.N."/>
            <person name="Wetmore K.M."/>
            <person name="Waters R.J."/>
            <person name="Callaghan M."/>
            <person name="Ray J."/>
            <person name="Liu H."/>
            <person name="Kuehl J.V."/>
            <person name="Melnyk R.A."/>
            <person name="Lamson J.S."/>
            <person name="Suh Y."/>
            <person name="Carlson H.K."/>
            <person name="Esquivel Z."/>
            <person name="Sadeeshkumar H."/>
            <person name="Chakraborty R."/>
            <person name="Zane G.M."/>
            <person name="Rubin B.E."/>
            <person name="Wall J.D."/>
            <person name="Visel A."/>
            <person name="Bristow J."/>
            <person name="Blow M.J."/>
            <person name="Arkin A.P."/>
            <person name="Deutschbauer A.M."/>
        </authorList>
    </citation>
    <scope>NUCLEOTIDE SEQUENCE [LARGE SCALE GENOMIC DNA]</scope>
    <source>
        <strain evidence="3 4">FW300-N1B4</strain>
    </source>
</reference>
<evidence type="ECO:0000313" key="4">
    <source>
        <dbReference type="Proteomes" id="UP000076489"/>
    </source>
</evidence>
<organism evidence="3 4">
    <name type="scientific">Pseudomonas fluorescens</name>
    <dbReference type="NCBI Taxonomy" id="294"/>
    <lineage>
        <taxon>Bacteria</taxon>
        <taxon>Pseudomonadati</taxon>
        <taxon>Pseudomonadota</taxon>
        <taxon>Gammaproteobacteria</taxon>
        <taxon>Pseudomonadales</taxon>
        <taxon>Pseudomonadaceae</taxon>
        <taxon>Pseudomonas</taxon>
    </lineage>
</organism>
<dbReference type="OrthoDB" id="9813152at2"/>
<dbReference type="Proteomes" id="UP000076489">
    <property type="component" value="Unassembled WGS sequence"/>
</dbReference>
<protein>
    <submittedName>
        <fullName evidence="3">Transcriptional regulator</fullName>
    </submittedName>
</protein>
<dbReference type="GO" id="GO:0003677">
    <property type="term" value="F:DNA binding"/>
    <property type="evidence" value="ECO:0007669"/>
    <property type="project" value="UniProtKB-KW"/>
</dbReference>
<evidence type="ECO:0000259" key="2">
    <source>
        <dbReference type="PROSITE" id="PS50943"/>
    </source>
</evidence>
<accession>A0A162AQU1</accession>
<proteinExistence type="predicted"/>
<dbReference type="InterPro" id="IPR001387">
    <property type="entry name" value="Cro/C1-type_HTH"/>
</dbReference>
<keyword evidence="1" id="KW-0238">DNA-binding</keyword>
<dbReference type="CDD" id="cd00093">
    <property type="entry name" value="HTH_XRE"/>
    <property type="match status" value="1"/>
</dbReference>
<dbReference type="PANTHER" id="PTHR46797:SF1">
    <property type="entry name" value="METHYLPHOSPHONATE SYNTHASE"/>
    <property type="match status" value="1"/>
</dbReference>
<dbReference type="EMBL" id="LUKJ01000003">
    <property type="protein sequence ID" value="KZN15906.1"/>
    <property type="molecule type" value="Genomic_DNA"/>
</dbReference>
<dbReference type="Gene3D" id="1.10.260.40">
    <property type="entry name" value="lambda repressor-like DNA-binding domains"/>
    <property type="match status" value="1"/>
</dbReference>
<evidence type="ECO:0000313" key="3">
    <source>
        <dbReference type="EMBL" id="KZN15906.1"/>
    </source>
</evidence>
<evidence type="ECO:0000256" key="1">
    <source>
        <dbReference type="ARBA" id="ARBA00023125"/>
    </source>
</evidence>
<dbReference type="AlphaFoldDB" id="A0A162AQU1"/>
<dbReference type="InterPro" id="IPR010982">
    <property type="entry name" value="Lambda_DNA-bd_dom_sf"/>
</dbReference>
<dbReference type="SUPFAM" id="SSF47413">
    <property type="entry name" value="lambda repressor-like DNA-binding domains"/>
    <property type="match status" value="1"/>
</dbReference>
<comment type="caution">
    <text evidence="3">The sequence shown here is derived from an EMBL/GenBank/DDBJ whole genome shotgun (WGS) entry which is preliminary data.</text>
</comment>
<dbReference type="RefSeq" id="WP_063341190.1">
    <property type="nucleotide sequence ID" value="NZ_LUKJ01000003.1"/>
</dbReference>
<gene>
    <name evidence="3" type="ORF">A1D17_06930</name>
</gene>
<feature type="domain" description="HTH cro/C1-type" evidence="2">
    <location>
        <begin position="9"/>
        <end position="64"/>
    </location>
</feature>
<sequence length="107" mass="12402">MTTRLGEKLRDLRKQRGLTLEKLADMAGLSKSYLWELENRESQRPSAEKLTALADVLGVATPYFFEEDVRAPQERHLDDAFFRGYKNLEPDAKEQLRKILETFKKGS</sequence>
<dbReference type="GeneID" id="72197045"/>
<dbReference type="GO" id="GO:0003700">
    <property type="term" value="F:DNA-binding transcription factor activity"/>
    <property type="evidence" value="ECO:0007669"/>
    <property type="project" value="TreeGrafter"/>
</dbReference>